<dbReference type="AlphaFoldDB" id="A0A7C3SND5"/>
<protein>
    <submittedName>
        <fullName evidence="1">Uncharacterized protein</fullName>
    </submittedName>
</protein>
<dbReference type="EMBL" id="DTGA01000104">
    <property type="protein sequence ID" value="HGB31119.1"/>
    <property type="molecule type" value="Genomic_DNA"/>
</dbReference>
<proteinExistence type="predicted"/>
<evidence type="ECO:0000313" key="1">
    <source>
        <dbReference type="EMBL" id="HGB31119.1"/>
    </source>
</evidence>
<accession>A0A7C3SND5</accession>
<sequence>MSEIISKEKKVKKVFELVEEIQKAKEETVKGFLIIGKNLDIIQRERLYIYYGEHIQNFEMFLKEIGIKHGTAFNLIRIWRTFGEIITYKNLYVDYFRLVKLLPVAKDLSDEEKEEWLDKANSLTFSDFEDEIGKAKGKISELECQHPDEEQELYTRCKICGKWIKRDINYFKNYIQKYENKS</sequence>
<organism evidence="1">
    <name type="scientific">Dictyoglomus turgidum</name>
    <dbReference type="NCBI Taxonomy" id="513050"/>
    <lineage>
        <taxon>Bacteria</taxon>
        <taxon>Pseudomonadati</taxon>
        <taxon>Dictyoglomota</taxon>
        <taxon>Dictyoglomia</taxon>
        <taxon>Dictyoglomales</taxon>
        <taxon>Dictyoglomaceae</taxon>
        <taxon>Dictyoglomus</taxon>
    </lineage>
</organism>
<name>A0A7C3SND5_9BACT</name>
<comment type="caution">
    <text evidence="1">The sequence shown here is derived from an EMBL/GenBank/DDBJ whole genome shotgun (WGS) entry which is preliminary data.</text>
</comment>
<gene>
    <name evidence="1" type="ORF">ENV35_04510</name>
</gene>
<reference evidence="1" key="1">
    <citation type="journal article" date="2020" name="mSystems">
        <title>Genome- and Community-Level Interaction Insights into Carbon Utilization and Element Cycling Functions of Hydrothermarchaeota in Hydrothermal Sediment.</title>
        <authorList>
            <person name="Zhou Z."/>
            <person name="Liu Y."/>
            <person name="Xu W."/>
            <person name="Pan J."/>
            <person name="Luo Z.H."/>
            <person name="Li M."/>
        </authorList>
    </citation>
    <scope>NUCLEOTIDE SEQUENCE [LARGE SCALE GENOMIC DNA]</scope>
    <source>
        <strain evidence="1">SpSt-751</strain>
    </source>
</reference>